<dbReference type="Gene3D" id="1.10.287.110">
    <property type="entry name" value="DnaJ domain"/>
    <property type="match status" value="1"/>
</dbReference>
<name>A0A017HUV0_9RHOB</name>
<dbReference type="EMBL" id="AOSK01000005">
    <property type="protein sequence ID" value="EYD78287.1"/>
    <property type="molecule type" value="Genomic_DNA"/>
</dbReference>
<accession>A0A017HUV0</accession>
<dbReference type="InterPro" id="IPR001623">
    <property type="entry name" value="DnaJ_domain"/>
</dbReference>
<proteinExistence type="predicted"/>
<feature type="domain" description="J" evidence="1">
    <location>
        <begin position="172"/>
        <end position="240"/>
    </location>
</feature>
<dbReference type="CDD" id="cd07316">
    <property type="entry name" value="terB_like_DjlA"/>
    <property type="match status" value="1"/>
</dbReference>
<evidence type="ECO:0000313" key="2">
    <source>
        <dbReference type="EMBL" id="EYD78287.1"/>
    </source>
</evidence>
<dbReference type="PATRIC" id="fig|442562.3.peg.117"/>
<dbReference type="Pfam" id="PF00226">
    <property type="entry name" value="DnaJ"/>
    <property type="match status" value="1"/>
</dbReference>
<dbReference type="AlphaFoldDB" id="A0A017HUV0"/>
<dbReference type="InterPro" id="IPR036869">
    <property type="entry name" value="J_dom_sf"/>
</dbReference>
<dbReference type="Proteomes" id="UP000019666">
    <property type="component" value="Unassembled WGS sequence"/>
</dbReference>
<reference evidence="2 3" key="1">
    <citation type="submission" date="2013-02" db="EMBL/GenBank/DDBJ databases">
        <authorList>
            <person name="Fiebig A."/>
            <person name="Goeker M."/>
            <person name="Klenk H.-P.P."/>
        </authorList>
    </citation>
    <scope>NUCLEOTIDE SEQUENCE [LARGE SCALE GENOMIC DNA]</scope>
    <source>
        <strain evidence="2 3">DSM 19309</strain>
    </source>
</reference>
<protein>
    <submittedName>
        <fullName evidence="2">DnaJ-like protein DjlA</fullName>
    </submittedName>
</protein>
<dbReference type="SMART" id="SM00271">
    <property type="entry name" value="DnaJ"/>
    <property type="match status" value="1"/>
</dbReference>
<dbReference type="SUPFAM" id="SSF158682">
    <property type="entry name" value="TerB-like"/>
    <property type="match status" value="1"/>
</dbReference>
<dbReference type="SUPFAM" id="SSF46565">
    <property type="entry name" value="Chaperone J-domain"/>
    <property type="match status" value="1"/>
</dbReference>
<dbReference type="CDD" id="cd06257">
    <property type="entry name" value="DnaJ"/>
    <property type="match status" value="1"/>
</dbReference>
<evidence type="ECO:0000259" key="1">
    <source>
        <dbReference type="PROSITE" id="PS50076"/>
    </source>
</evidence>
<dbReference type="PROSITE" id="PS50076">
    <property type="entry name" value="DNAJ_2"/>
    <property type="match status" value="1"/>
</dbReference>
<dbReference type="HOGENOM" id="CLU_066221_0_0_5"/>
<dbReference type="STRING" id="442562.Rumeso_00116"/>
<gene>
    <name evidence="2" type="ORF">Rumeso_00116</name>
</gene>
<organism evidence="2 3">
    <name type="scientific">Rubellimicrobium mesophilum DSM 19309</name>
    <dbReference type="NCBI Taxonomy" id="442562"/>
    <lineage>
        <taxon>Bacteria</taxon>
        <taxon>Pseudomonadati</taxon>
        <taxon>Pseudomonadota</taxon>
        <taxon>Alphaproteobacteria</taxon>
        <taxon>Rhodobacterales</taxon>
        <taxon>Roseobacteraceae</taxon>
        <taxon>Rubellimicrobium</taxon>
    </lineage>
</organism>
<dbReference type="InterPro" id="IPR007791">
    <property type="entry name" value="DjlA_N"/>
</dbReference>
<dbReference type="InterPro" id="IPR029024">
    <property type="entry name" value="TerB-like"/>
</dbReference>
<dbReference type="Pfam" id="PF05099">
    <property type="entry name" value="TerB"/>
    <property type="match status" value="1"/>
</dbReference>
<sequence>MNLVVPKGGLMSVWTRVTETLARLKGGEALSTLFDRLRTPPEKTVGFAIATVALGAKIAKADGLVTRNEVAAFREVFIIPDGEEANVARVYDLARQDVAGFEDYAQRIRRMFGEGAAQLADLLEGLFHIAVADGDYHPEENQFLNAVARIFGLPEHEFLRIRAEFVPDAERDPYDVLGVPHGAPVEEARKAWRALVRETHPDRLMAHGLPEECLRLAEKRLIAVNQAWEHISGGSPRPAP</sequence>
<keyword evidence="3" id="KW-1185">Reference proteome</keyword>
<comment type="caution">
    <text evidence="2">The sequence shown here is derived from an EMBL/GenBank/DDBJ whole genome shotgun (WGS) entry which is preliminary data.</text>
</comment>
<evidence type="ECO:0000313" key="3">
    <source>
        <dbReference type="Proteomes" id="UP000019666"/>
    </source>
</evidence>
<dbReference type="PRINTS" id="PR00625">
    <property type="entry name" value="JDOMAIN"/>
</dbReference>
<dbReference type="Gene3D" id="1.10.3680.10">
    <property type="entry name" value="TerB-like"/>
    <property type="match status" value="1"/>
</dbReference>